<accession>C9RE25</accession>
<dbReference type="Proteomes" id="UP000002063">
    <property type="component" value="Chromosome"/>
</dbReference>
<evidence type="ECO:0000313" key="3">
    <source>
        <dbReference type="Proteomes" id="UP000002063"/>
    </source>
</evidence>
<evidence type="ECO:0000313" key="2">
    <source>
        <dbReference type="EMBL" id="ACX73554.1"/>
    </source>
</evidence>
<gene>
    <name evidence="2" type="ordered locus">Metvu_1702</name>
</gene>
<feature type="transmembrane region" description="Helical" evidence="1">
    <location>
        <begin position="38"/>
        <end position="55"/>
    </location>
</feature>
<keyword evidence="1" id="KW-0472">Membrane</keyword>
<dbReference type="HOGENOM" id="CLU_198706_0_0_2"/>
<feature type="transmembrane region" description="Helical" evidence="1">
    <location>
        <begin position="12"/>
        <end position="32"/>
    </location>
</feature>
<dbReference type="STRING" id="579137.Metvu_1702"/>
<evidence type="ECO:0000256" key="1">
    <source>
        <dbReference type="SAM" id="Phobius"/>
    </source>
</evidence>
<keyword evidence="3" id="KW-1185">Reference proteome</keyword>
<sequence length="60" mass="6687">MGSKFRGKITHLLSYLVLALIIAYFLKAFPYYNLPISFSYVSAVVGIIIGNRLFGKKICG</sequence>
<reference evidence="2" key="1">
    <citation type="submission" date="2009-10" db="EMBL/GenBank/DDBJ databases">
        <title>Complete sequence of chromosome of Methanocaldococcus vulcanius M7.</title>
        <authorList>
            <consortium name="US DOE Joint Genome Institute"/>
            <person name="Lucas S."/>
            <person name="Copeland A."/>
            <person name="Lapidus A."/>
            <person name="Glavina del Rio T."/>
            <person name="Dalin E."/>
            <person name="Tice H."/>
            <person name="Bruce D."/>
            <person name="Goodwin L."/>
            <person name="Pitluck S."/>
            <person name="Lcollab F.I."/>
            <person name="Brettin T."/>
            <person name="Detter J.C."/>
            <person name="Han C."/>
            <person name="Tapia R."/>
            <person name="Kuske C.R."/>
            <person name="Schmutz J."/>
            <person name="Larimer F."/>
            <person name="Land M."/>
            <person name="Hauser L."/>
            <person name="Kyrpides N."/>
            <person name="Ovchinikova G."/>
            <person name="Sieprawska-Lupa M."/>
            <person name="Whitman W.B."/>
            <person name="Woyke T."/>
        </authorList>
    </citation>
    <scope>NUCLEOTIDE SEQUENCE [LARGE SCALE GENOMIC DNA]</scope>
    <source>
        <strain evidence="2">M7</strain>
    </source>
</reference>
<dbReference type="AlphaFoldDB" id="C9RE25"/>
<proteinExistence type="predicted"/>
<keyword evidence="1" id="KW-1133">Transmembrane helix</keyword>
<protein>
    <submittedName>
        <fullName evidence="2">Uncharacterized protein</fullName>
    </submittedName>
</protein>
<dbReference type="KEGG" id="mvu:Metvu_1702"/>
<name>C9RE25_METVM</name>
<dbReference type="EMBL" id="CP001787">
    <property type="protein sequence ID" value="ACX73554.1"/>
    <property type="molecule type" value="Genomic_DNA"/>
</dbReference>
<organism evidence="2 3">
    <name type="scientific">Methanocaldococcus vulcanius (strain ATCC 700851 / DSM 12094 / M7)</name>
    <name type="common">Methanococcus vulcanius</name>
    <dbReference type="NCBI Taxonomy" id="579137"/>
    <lineage>
        <taxon>Archaea</taxon>
        <taxon>Methanobacteriati</taxon>
        <taxon>Methanobacteriota</taxon>
        <taxon>Methanomada group</taxon>
        <taxon>Methanococci</taxon>
        <taxon>Methanococcales</taxon>
        <taxon>Methanocaldococcaceae</taxon>
        <taxon>Methanocaldococcus</taxon>
    </lineage>
</organism>
<dbReference type="eggNOG" id="arCOG06490">
    <property type="taxonomic scope" value="Archaea"/>
</dbReference>
<keyword evidence="1" id="KW-0812">Transmembrane</keyword>